<evidence type="ECO:0000313" key="3">
    <source>
        <dbReference type="EMBL" id="PHN06705.1"/>
    </source>
</evidence>
<dbReference type="PANTHER" id="PTHR24273:SF32">
    <property type="entry name" value="HYALIN"/>
    <property type="match status" value="1"/>
</dbReference>
<proteinExistence type="predicted"/>
<dbReference type="NCBIfam" id="TIGR04183">
    <property type="entry name" value="Por_Secre_tail"/>
    <property type="match status" value="1"/>
</dbReference>
<dbReference type="InterPro" id="IPR003410">
    <property type="entry name" value="HYR_dom"/>
</dbReference>
<evidence type="ECO:0000256" key="1">
    <source>
        <dbReference type="ARBA" id="ARBA00022737"/>
    </source>
</evidence>
<reference evidence="3 4" key="1">
    <citation type="submission" date="2017-10" db="EMBL/GenBank/DDBJ databases">
        <title>The draft genome sequence of Lewinella nigricans NBRC 102662.</title>
        <authorList>
            <person name="Wang K."/>
        </authorList>
    </citation>
    <scope>NUCLEOTIDE SEQUENCE [LARGE SCALE GENOMIC DNA]</scope>
    <source>
        <strain evidence="3 4">NBRC 102662</strain>
    </source>
</reference>
<sequence>MDRPGLLLHNSKTPKNEKIAMKRLLFILLSFCFGYGTIEGQSVTVTSTYFAATFVFNLDTGNSPDATGRNVYYYSNSGLEIRYNNGASRWEIRARGGNFDVYYINTFASSPNPPDSGTSAWDDFGYADGTGNATVTGSGTQTTIGGDPCDGLGGDTDGDGACDDNDICPGSDDFADQDSDGIPDGCDNNPTIPDGVLVDASCLDPDPILFTLSGTDGTGRNVYNTVFFNGLEVRYNSVLGRWEVRASSGAMDVYLYNTFASWPDPPGSAGSWVGTPVLNCNTAPTPTINGSGTQNTLGCVISIGTPSVTQPPCGGDGVISVTASGARGSITYSLKQGLTTVSSNGSGVFVGLDAGTYTIVASDGAFPAGVCEASTGSMLLVIQDATPPTASNPATANVQCAADVPAPNPAVVTDEADNCGIPTVSHVGDTDNGGLGNLASPLIITRTYRVTDAAGNTKDVAQTINVVDDTPPTITCPGNIVKMNDTGLCSAVVTYGTPTSSDNCGPASVSLIGGLASGSVFPIGMTTVRYEATDAVANTRECEFTVTVNDMEDPLIVCPSNIVKSNDAGLCSAVVTYTPPVGIDNCPGAITTQTGGLGTGATFPVGETTETYLVRDAAGNIDDCSFTVTVKDAEAPVLLTCPGNIVVDNDPGLCGARVDYALPTFSDNCVVTGLLGNGWDPGDLFPVGTTTVQYNGFDAAANQSELCSFTVTVNDVEAPTMTCIDEYEVNLDDDGSIDLLEGIDAANWALFVSSTFITSASDNCDLNGFVYWPSLVFNCDNAPSGVRNIRLFVQDVNGLSGSCVVKIIVNDPLSACNQAPVASCKAITVAVDANCEADISASQINDGSSDPDGDPLDLSLDNNGPFSPGVYTVELTVSDGQLEDKCTATVTVRDDTDPAISCPADIVQVNDPFDCGAVVTYTPPTGVDNCTGATTSKISGLGSGARFPVGTTTETYRVTDAAGNIDDCSFTVTVNDLEIPDITCPADEDVQCLEDVPSPNTLVVSASDNCGAVVVNYEGDSFIGSSCSRTITRTYRATDGSGNQHSCEQTIKVEDTTPPVLVIPANTTIECDESDAPTNTGQATATDNCSAAAAIDISLSDRQINILGADCYTIERTWTATDECNKSTSKVQYITVEDTTPPSFTNCPSDKEVDCVMAIPAVSDPTAVDNCAVGDLVTYLGEVRDNSCGSDYYTLTRSWKAEDNCGNTKLCEQEIKVNTILSDDCFNITLDLSYNAASKKTTFRWELCVEDSKCQDLSHIDFSLPCDLPKNGVTGAETSFDGGVSVLSGKPGRNRCSYAITFENFAPNGGIKGEPGGCVVFYYTLDGDYRKYETDVDIKAGRERGLGFSGIGASCDCDGSVPYNSGGSLIAEADAYELAAQLLNDPFQAAEATLRAYPNPASGNMTIEFAVPETTEAIIDLYDMQGRRLGRIFEQEVEAGVSTTTRIERRQLQLPQGTYLYLLRAGGYTLQGKIVFLN</sequence>
<dbReference type="EMBL" id="PDUD01000017">
    <property type="protein sequence ID" value="PHN06705.1"/>
    <property type="molecule type" value="Genomic_DNA"/>
</dbReference>
<dbReference type="InterPro" id="IPR026444">
    <property type="entry name" value="Secre_tail"/>
</dbReference>
<name>A0A2D0NE01_FLAN2</name>
<feature type="domain" description="HYR" evidence="2">
    <location>
        <begin position="631"/>
        <end position="715"/>
    </location>
</feature>
<dbReference type="InterPro" id="IPR057078">
    <property type="entry name" value="HYR-4C"/>
</dbReference>
<dbReference type="InterPro" id="IPR013783">
    <property type="entry name" value="Ig-like_fold"/>
</dbReference>
<feature type="domain" description="HYR" evidence="2">
    <location>
        <begin position="893"/>
        <end position="976"/>
    </location>
</feature>
<keyword evidence="4" id="KW-1185">Reference proteome</keyword>
<dbReference type="Pfam" id="PF18962">
    <property type="entry name" value="Por_Secre_tail"/>
    <property type="match status" value="1"/>
</dbReference>
<dbReference type="Pfam" id="PF02494">
    <property type="entry name" value="HYR"/>
    <property type="match status" value="4"/>
</dbReference>
<feature type="domain" description="HYR" evidence="2">
    <location>
        <begin position="467"/>
        <end position="550"/>
    </location>
</feature>
<dbReference type="PROSITE" id="PS50825">
    <property type="entry name" value="HYR"/>
    <property type="match status" value="4"/>
</dbReference>
<gene>
    <name evidence="3" type="ORF">CRP01_10435</name>
</gene>
<comment type="caution">
    <text evidence="3">The sequence shown here is derived from an EMBL/GenBank/DDBJ whole genome shotgun (WGS) entry which is preliminary data.</text>
</comment>
<dbReference type="Pfam" id="PF23237">
    <property type="entry name" value="HYR_4C"/>
    <property type="match status" value="2"/>
</dbReference>
<protein>
    <recommendedName>
        <fullName evidence="2">HYR domain-containing protein</fullName>
    </recommendedName>
</protein>
<organism evidence="3 4">
    <name type="scientific">Flavilitoribacter nigricans (strain ATCC 23147 / DSM 23189 / NBRC 102662 / NCIMB 1420 / SS-2)</name>
    <name type="common">Lewinella nigricans</name>
    <dbReference type="NCBI Taxonomy" id="1122177"/>
    <lineage>
        <taxon>Bacteria</taxon>
        <taxon>Pseudomonadati</taxon>
        <taxon>Bacteroidota</taxon>
        <taxon>Saprospiria</taxon>
        <taxon>Saprospirales</taxon>
        <taxon>Lewinellaceae</taxon>
        <taxon>Flavilitoribacter</taxon>
    </lineage>
</organism>
<evidence type="ECO:0000313" key="4">
    <source>
        <dbReference type="Proteomes" id="UP000223913"/>
    </source>
</evidence>
<keyword evidence="1" id="KW-0677">Repeat</keyword>
<dbReference type="PANTHER" id="PTHR24273">
    <property type="entry name" value="FI04643P-RELATED"/>
    <property type="match status" value="1"/>
</dbReference>
<dbReference type="Gene3D" id="2.60.40.10">
    <property type="entry name" value="Immunoglobulins"/>
    <property type="match status" value="1"/>
</dbReference>
<dbReference type="OrthoDB" id="1121493at2"/>
<feature type="domain" description="HYR" evidence="2">
    <location>
        <begin position="551"/>
        <end position="630"/>
    </location>
</feature>
<dbReference type="Proteomes" id="UP000223913">
    <property type="component" value="Unassembled WGS sequence"/>
</dbReference>
<evidence type="ECO:0000259" key="2">
    <source>
        <dbReference type="PROSITE" id="PS50825"/>
    </source>
</evidence>
<accession>A0A2D0NE01</accession>